<gene>
    <name evidence="2" type="ORF">PIB30_106970</name>
</gene>
<dbReference type="EMBL" id="JASCZI010215845">
    <property type="protein sequence ID" value="MED6202579.1"/>
    <property type="molecule type" value="Genomic_DNA"/>
</dbReference>
<feature type="region of interest" description="Disordered" evidence="1">
    <location>
        <begin position="39"/>
        <end position="94"/>
    </location>
</feature>
<protein>
    <submittedName>
        <fullName evidence="2">Uncharacterized protein</fullName>
    </submittedName>
</protein>
<evidence type="ECO:0000313" key="3">
    <source>
        <dbReference type="Proteomes" id="UP001341840"/>
    </source>
</evidence>
<evidence type="ECO:0000256" key="1">
    <source>
        <dbReference type="SAM" id="MobiDB-lite"/>
    </source>
</evidence>
<organism evidence="2 3">
    <name type="scientific">Stylosanthes scabra</name>
    <dbReference type="NCBI Taxonomy" id="79078"/>
    <lineage>
        <taxon>Eukaryota</taxon>
        <taxon>Viridiplantae</taxon>
        <taxon>Streptophyta</taxon>
        <taxon>Embryophyta</taxon>
        <taxon>Tracheophyta</taxon>
        <taxon>Spermatophyta</taxon>
        <taxon>Magnoliopsida</taxon>
        <taxon>eudicotyledons</taxon>
        <taxon>Gunneridae</taxon>
        <taxon>Pentapetalae</taxon>
        <taxon>rosids</taxon>
        <taxon>fabids</taxon>
        <taxon>Fabales</taxon>
        <taxon>Fabaceae</taxon>
        <taxon>Papilionoideae</taxon>
        <taxon>50 kb inversion clade</taxon>
        <taxon>dalbergioids sensu lato</taxon>
        <taxon>Dalbergieae</taxon>
        <taxon>Pterocarpus clade</taxon>
        <taxon>Stylosanthes</taxon>
    </lineage>
</organism>
<feature type="non-terminal residue" evidence="2">
    <location>
        <position position="94"/>
    </location>
</feature>
<accession>A0ABU6XXW3</accession>
<comment type="caution">
    <text evidence="2">The sequence shown here is derived from an EMBL/GenBank/DDBJ whole genome shotgun (WGS) entry which is preliminary data.</text>
</comment>
<keyword evidence="3" id="KW-1185">Reference proteome</keyword>
<proteinExistence type="predicted"/>
<evidence type="ECO:0000313" key="2">
    <source>
        <dbReference type="EMBL" id="MED6202579.1"/>
    </source>
</evidence>
<sequence length="94" mass="9994">MKTVRIISWNRQINNRLKIVKLAGFRTLVTHLYPRRNSVTVASSSPTASPSSPLLLRHPPLPVSGAPSSPLSSHLSSPFSGASSSPLSPVLPVS</sequence>
<reference evidence="2 3" key="1">
    <citation type="journal article" date="2023" name="Plants (Basel)">
        <title>Bridging the Gap: Combining Genomics and Transcriptomics Approaches to Understand Stylosanthes scabra, an Orphan Legume from the Brazilian Caatinga.</title>
        <authorList>
            <person name="Ferreira-Neto J.R.C."/>
            <person name="da Silva M.D."/>
            <person name="Binneck E."/>
            <person name="de Melo N.F."/>
            <person name="da Silva R.H."/>
            <person name="de Melo A.L.T.M."/>
            <person name="Pandolfi V."/>
            <person name="Bustamante F.O."/>
            <person name="Brasileiro-Vidal A.C."/>
            <person name="Benko-Iseppon A.M."/>
        </authorList>
    </citation>
    <scope>NUCLEOTIDE SEQUENCE [LARGE SCALE GENOMIC DNA]</scope>
    <source>
        <tissue evidence="2">Leaves</tissue>
    </source>
</reference>
<name>A0ABU6XXW3_9FABA</name>
<dbReference type="Proteomes" id="UP001341840">
    <property type="component" value="Unassembled WGS sequence"/>
</dbReference>